<feature type="region of interest" description="Disordered" evidence="2">
    <location>
        <begin position="622"/>
        <end position="660"/>
    </location>
</feature>
<evidence type="ECO:0000259" key="3">
    <source>
        <dbReference type="Pfam" id="PF03432"/>
    </source>
</evidence>
<accession>A0ABV4KTG7</accession>
<evidence type="ECO:0000313" key="5">
    <source>
        <dbReference type="Proteomes" id="UP001569175"/>
    </source>
</evidence>
<gene>
    <name evidence="4" type="ORF">ACED57_21415</name>
</gene>
<proteinExistence type="predicted"/>
<dbReference type="RefSeq" id="WP_371708462.1">
    <property type="nucleotide sequence ID" value="NZ_JBFRME010000208.1"/>
</dbReference>
<protein>
    <submittedName>
        <fullName evidence="4">Relaxase/mobilization nuclease domain-containing protein</fullName>
    </submittedName>
</protein>
<feature type="compositionally biased region" description="Basic and acidic residues" evidence="2">
    <location>
        <begin position="306"/>
        <end position="316"/>
    </location>
</feature>
<organism evidence="4 5">
    <name type="scientific">Vibrio atlanticus</name>
    <dbReference type="NCBI Taxonomy" id="693153"/>
    <lineage>
        <taxon>Bacteria</taxon>
        <taxon>Pseudomonadati</taxon>
        <taxon>Pseudomonadota</taxon>
        <taxon>Gammaproteobacteria</taxon>
        <taxon>Vibrionales</taxon>
        <taxon>Vibrionaceae</taxon>
        <taxon>Vibrio</taxon>
    </lineage>
</organism>
<feature type="compositionally biased region" description="Polar residues" evidence="2">
    <location>
        <begin position="647"/>
        <end position="660"/>
    </location>
</feature>
<evidence type="ECO:0000256" key="2">
    <source>
        <dbReference type="SAM" id="MobiDB-lite"/>
    </source>
</evidence>
<dbReference type="InterPro" id="IPR005094">
    <property type="entry name" value="Endonuclease_MobA/VirD2"/>
</dbReference>
<feature type="coiled-coil region" evidence="1">
    <location>
        <begin position="206"/>
        <end position="265"/>
    </location>
</feature>
<sequence length="660" mass="75808">MAVFRVLHEGKTLRGLHGTVRYNSVDKKGLNSPENPRLIGVESNCGFCLNVNDRDEYKRLKDSFVMSVEANSKLSKNSRQSYLYEHSMISFSEEDDEKHTLEELQKLALEACELYDPKFNETPFMLFPQTDSGKTHFHVVRGFHADDGKYQRVAQSGHKMERAAQKLEKKHKLTFTGKNDPDNWFMIDGKRTYIPKHKQDDKKVVKNKYSSKIKIHKDKVNKLEDKKSVVQNDITNLTNNANITVNDLNNSISEINEDIKNDTNELDNLGFFNKLLKTDKDVLTENISINSRKSQGLKSKVKKEKRSANKQKESLSNKYKKLETSIDRENGDISAIKDKETKLKTSFDSVDDFKKSINDTYRNNQSSKEFIEKLNGLGIEIQYLHRKNGNGGITFTSDDFCLSGGKVNSMLTFGKIKKNNPELFKLITGQSDLLSLSCDDSSNNKINIKSINDNYKQKVDKHGNTFIYYENKDEEKYPRNFNLKLSEDKNRISFGQRSNDHDIKLSYDLAKQTGWTCASSDSKELIHRCMKVAFKENPDDLFFFQTNEPSLKIDELKEITTYKTLSDDNLIKLYDSGVVAPEDKEKLKSYIIQQCVRKDYPVDRISDCLDKNKSLKDTFEEIKSSNNSGGNNKQQLHTQSKKLKGKSINSLSPKLTPFNK</sequence>
<keyword evidence="1" id="KW-0175">Coiled coil</keyword>
<reference evidence="4 5" key="1">
    <citation type="submission" date="2024-06" db="EMBL/GenBank/DDBJ databases">
        <authorList>
            <person name="Steensen K."/>
            <person name="Seneca J."/>
            <person name="Bartlau N."/>
            <person name="Yu A.X."/>
            <person name="Polz M.F."/>
        </authorList>
    </citation>
    <scope>NUCLEOTIDE SEQUENCE [LARGE SCALE GENOMIC DNA]</scope>
    <source>
        <strain evidence="4 5">1F9</strain>
    </source>
</reference>
<comment type="caution">
    <text evidence="4">The sequence shown here is derived from an EMBL/GenBank/DDBJ whole genome shotgun (WGS) entry which is preliminary data.</text>
</comment>
<evidence type="ECO:0000313" key="4">
    <source>
        <dbReference type="EMBL" id="MEZ8055674.1"/>
    </source>
</evidence>
<feature type="region of interest" description="Disordered" evidence="2">
    <location>
        <begin position="293"/>
        <end position="316"/>
    </location>
</feature>
<dbReference type="EMBL" id="JBGOOL010000092">
    <property type="protein sequence ID" value="MEZ8055674.1"/>
    <property type="molecule type" value="Genomic_DNA"/>
</dbReference>
<feature type="domain" description="MobA/VirD2-like nuclease" evidence="3">
    <location>
        <begin position="58"/>
        <end position="173"/>
    </location>
</feature>
<name>A0ABV4KTG7_9VIBR</name>
<keyword evidence="5" id="KW-1185">Reference proteome</keyword>
<evidence type="ECO:0000256" key="1">
    <source>
        <dbReference type="SAM" id="Coils"/>
    </source>
</evidence>
<dbReference type="Pfam" id="PF03432">
    <property type="entry name" value="Relaxase"/>
    <property type="match status" value="1"/>
</dbReference>
<dbReference type="Proteomes" id="UP001569175">
    <property type="component" value="Unassembled WGS sequence"/>
</dbReference>